<dbReference type="PRINTS" id="PR00344">
    <property type="entry name" value="BCTRLSENSOR"/>
</dbReference>
<keyword evidence="8" id="KW-0472">Membrane</keyword>
<evidence type="ECO:0000313" key="10">
    <source>
        <dbReference type="EMBL" id="QTD53434.1"/>
    </source>
</evidence>
<dbReference type="RefSeq" id="WP_237383537.1">
    <property type="nucleotide sequence ID" value="NZ_CP071793.1"/>
</dbReference>
<dbReference type="EC" id="2.7.13.3" evidence="2"/>
<evidence type="ECO:0000256" key="7">
    <source>
        <dbReference type="ARBA" id="ARBA00023012"/>
    </source>
</evidence>
<protein>
    <recommendedName>
        <fullName evidence="2">histidine kinase</fullName>
        <ecNumber evidence="2">2.7.13.3</ecNumber>
    </recommendedName>
</protein>
<evidence type="ECO:0000256" key="2">
    <source>
        <dbReference type="ARBA" id="ARBA00012438"/>
    </source>
</evidence>
<dbReference type="GO" id="GO:0004673">
    <property type="term" value="F:protein histidine kinase activity"/>
    <property type="evidence" value="ECO:0007669"/>
    <property type="project" value="UniProtKB-EC"/>
</dbReference>
<name>A0A8A4TWC7_SULCO</name>
<dbReference type="GO" id="GO:0000160">
    <property type="term" value="P:phosphorelay signal transduction system"/>
    <property type="evidence" value="ECO:0007669"/>
    <property type="project" value="UniProtKB-KW"/>
</dbReference>
<dbReference type="Gene3D" id="3.30.565.10">
    <property type="entry name" value="Histidine kinase-like ATPase, C-terminal domain"/>
    <property type="match status" value="1"/>
</dbReference>
<proteinExistence type="predicted"/>
<dbReference type="Proteomes" id="UP000663929">
    <property type="component" value="Chromosome"/>
</dbReference>
<feature type="domain" description="Histidine kinase" evidence="9">
    <location>
        <begin position="234"/>
        <end position="443"/>
    </location>
</feature>
<keyword evidence="4" id="KW-0547">Nucleotide-binding</keyword>
<keyword evidence="5" id="KW-0418">Kinase</keyword>
<dbReference type="PANTHER" id="PTHR43065">
    <property type="entry name" value="SENSOR HISTIDINE KINASE"/>
    <property type="match status" value="1"/>
</dbReference>
<keyword evidence="6" id="KW-0067">ATP-binding</keyword>
<dbReference type="PANTHER" id="PTHR43065:SF46">
    <property type="entry name" value="C4-DICARBOXYLATE TRANSPORT SENSOR PROTEIN DCTB"/>
    <property type="match status" value="1"/>
</dbReference>
<evidence type="ECO:0000256" key="1">
    <source>
        <dbReference type="ARBA" id="ARBA00000085"/>
    </source>
</evidence>
<dbReference type="SMART" id="SM00387">
    <property type="entry name" value="HATPase_c"/>
    <property type="match status" value="1"/>
</dbReference>
<dbReference type="KEGG" id="scor:J3U87_13350"/>
<dbReference type="InterPro" id="IPR035965">
    <property type="entry name" value="PAS-like_dom_sf"/>
</dbReference>
<dbReference type="InterPro" id="IPR036890">
    <property type="entry name" value="HATPase_C_sf"/>
</dbReference>
<evidence type="ECO:0000256" key="6">
    <source>
        <dbReference type="ARBA" id="ARBA00022840"/>
    </source>
</evidence>
<keyword evidence="8" id="KW-1133">Transmembrane helix</keyword>
<evidence type="ECO:0000256" key="3">
    <source>
        <dbReference type="ARBA" id="ARBA00022679"/>
    </source>
</evidence>
<dbReference type="InterPro" id="IPR003594">
    <property type="entry name" value="HATPase_dom"/>
</dbReference>
<dbReference type="EMBL" id="CP071793">
    <property type="protein sequence ID" value="QTD53434.1"/>
    <property type="molecule type" value="Genomic_DNA"/>
</dbReference>
<dbReference type="SUPFAM" id="SSF55785">
    <property type="entry name" value="PYP-like sensor domain (PAS domain)"/>
    <property type="match status" value="1"/>
</dbReference>
<evidence type="ECO:0000256" key="8">
    <source>
        <dbReference type="SAM" id="Phobius"/>
    </source>
</evidence>
<dbReference type="GO" id="GO:0005524">
    <property type="term" value="F:ATP binding"/>
    <property type="evidence" value="ECO:0007669"/>
    <property type="project" value="UniProtKB-KW"/>
</dbReference>
<dbReference type="AlphaFoldDB" id="A0A8A4TWC7"/>
<sequence>MFAMKRTAPTERWLVGSALIALFPVSGIALALVWFAAFPEKIRWTVTAAVIGANLWFVHYLTETFVTRLRNVSSLLFSMIEGDYSRQMRSVESSQSLNEIVKNLNALSRKLSSEHTGTFESHALLEKVLDQVDVAMFAFDDQTRLRWSNRSGTALIGTSANRGKSAEELGLASFLAGEVPRVGEAAVAGKRRRWQIRRTPFREEGRPHILLLLSDLTEPLRREERDAWQRLLKVLRHEISNAVTPIASLVDTLPRIIQRPEKNPDWQEDLIEGLAIIRSRTAMLVTLMKRHRSIAGPSRPKLKMIEVAKQIRLVAAAESRIAVRLEPGPEVRLPADPEMLDQVLVNLVDNAVESALLGDGGVILRWQAFPSRGLFELEILDSGPGIANPEHLFVPFYTTKPDGNGIGLVLSRQIAEAHGGALSLHNREDASGARAILQLPLVPLRDPPIPSG</sequence>
<evidence type="ECO:0000259" key="9">
    <source>
        <dbReference type="PROSITE" id="PS50109"/>
    </source>
</evidence>
<dbReference type="InterPro" id="IPR004358">
    <property type="entry name" value="Sig_transdc_His_kin-like_C"/>
</dbReference>
<dbReference type="SUPFAM" id="SSF55874">
    <property type="entry name" value="ATPase domain of HSP90 chaperone/DNA topoisomerase II/histidine kinase"/>
    <property type="match status" value="1"/>
</dbReference>
<reference evidence="10" key="1">
    <citation type="submission" date="2021-03" db="EMBL/GenBank/DDBJ databases">
        <title>Acanthopleuribacteraceae sp. M133.</title>
        <authorList>
            <person name="Wang G."/>
        </authorList>
    </citation>
    <scope>NUCLEOTIDE SEQUENCE</scope>
    <source>
        <strain evidence="10">M133</strain>
    </source>
</reference>
<keyword evidence="8" id="KW-0812">Transmembrane</keyword>
<accession>A0A8A4TWC7</accession>
<keyword evidence="7" id="KW-0902">Two-component regulatory system</keyword>
<evidence type="ECO:0000256" key="4">
    <source>
        <dbReference type="ARBA" id="ARBA00022741"/>
    </source>
</evidence>
<dbReference type="Pfam" id="PF02518">
    <property type="entry name" value="HATPase_c"/>
    <property type="match status" value="1"/>
</dbReference>
<keyword evidence="3" id="KW-0808">Transferase</keyword>
<comment type="catalytic activity">
    <reaction evidence="1">
        <text>ATP + protein L-histidine = ADP + protein N-phospho-L-histidine.</text>
        <dbReference type="EC" id="2.7.13.3"/>
    </reaction>
</comment>
<dbReference type="PROSITE" id="PS50109">
    <property type="entry name" value="HIS_KIN"/>
    <property type="match status" value="1"/>
</dbReference>
<evidence type="ECO:0000313" key="11">
    <source>
        <dbReference type="Proteomes" id="UP000663929"/>
    </source>
</evidence>
<evidence type="ECO:0000256" key="5">
    <source>
        <dbReference type="ARBA" id="ARBA00022777"/>
    </source>
</evidence>
<feature type="transmembrane region" description="Helical" evidence="8">
    <location>
        <begin position="12"/>
        <end position="36"/>
    </location>
</feature>
<gene>
    <name evidence="10" type="ORF">J3U87_13350</name>
</gene>
<dbReference type="InterPro" id="IPR005467">
    <property type="entry name" value="His_kinase_dom"/>
</dbReference>
<organism evidence="10 11">
    <name type="scientific">Sulfidibacter corallicola</name>
    <dbReference type="NCBI Taxonomy" id="2818388"/>
    <lineage>
        <taxon>Bacteria</taxon>
        <taxon>Pseudomonadati</taxon>
        <taxon>Acidobacteriota</taxon>
        <taxon>Holophagae</taxon>
        <taxon>Acanthopleuribacterales</taxon>
        <taxon>Acanthopleuribacteraceae</taxon>
        <taxon>Sulfidibacter</taxon>
    </lineage>
</organism>
<keyword evidence="11" id="KW-1185">Reference proteome</keyword>